<accession>A0A0D6PKY9</accession>
<evidence type="ECO:0000256" key="1">
    <source>
        <dbReference type="SAM" id="MobiDB-lite"/>
    </source>
</evidence>
<protein>
    <submittedName>
        <fullName evidence="2">Lipopolysaccharide N-acetylglucosaminyltransferase I</fullName>
    </submittedName>
</protein>
<gene>
    <name evidence="2" type="ORF">Aam_126_007</name>
</gene>
<dbReference type="RefSeq" id="WP_048880262.1">
    <property type="nucleotide sequence ID" value="NZ_BAPR01000323.1"/>
</dbReference>
<dbReference type="GO" id="GO:0016757">
    <property type="term" value="F:glycosyltransferase activity"/>
    <property type="evidence" value="ECO:0007669"/>
    <property type="project" value="UniProtKB-KW"/>
</dbReference>
<proteinExistence type="predicted"/>
<organism evidence="2 3">
    <name type="scientific">Acidocella aminolytica 101 = DSM 11237</name>
    <dbReference type="NCBI Taxonomy" id="1120923"/>
    <lineage>
        <taxon>Bacteria</taxon>
        <taxon>Pseudomonadati</taxon>
        <taxon>Pseudomonadota</taxon>
        <taxon>Alphaproteobacteria</taxon>
        <taxon>Acetobacterales</taxon>
        <taxon>Acidocellaceae</taxon>
        <taxon>Acidocella</taxon>
    </lineage>
</organism>
<keyword evidence="2" id="KW-0808">Transferase</keyword>
<keyword evidence="3" id="KW-1185">Reference proteome</keyword>
<keyword evidence="2" id="KW-0328">Glycosyltransferase</keyword>
<evidence type="ECO:0000313" key="2">
    <source>
        <dbReference type="EMBL" id="GAN81878.1"/>
    </source>
</evidence>
<feature type="region of interest" description="Disordered" evidence="1">
    <location>
        <begin position="178"/>
        <end position="198"/>
    </location>
</feature>
<name>A0A0D6PKY9_9PROT</name>
<dbReference type="STRING" id="1120923.SAMN02746095_02434"/>
<feature type="region of interest" description="Disordered" evidence="1">
    <location>
        <begin position="1"/>
        <end position="33"/>
    </location>
</feature>
<dbReference type="AlphaFoldDB" id="A0A0D6PKY9"/>
<evidence type="ECO:0000313" key="3">
    <source>
        <dbReference type="Proteomes" id="UP000032668"/>
    </source>
</evidence>
<comment type="caution">
    <text evidence="2">The sequence shown here is derived from an EMBL/GenBank/DDBJ whole genome shotgun (WGS) entry which is preliminary data.</text>
</comment>
<reference evidence="2 3" key="1">
    <citation type="submission" date="2012-11" db="EMBL/GenBank/DDBJ databases">
        <title>Whole genome sequence of Acidocella aminolytica 101 = DSM 11237.</title>
        <authorList>
            <person name="Azuma Y."/>
            <person name="Higashiura N."/>
            <person name="Hirakawa H."/>
            <person name="Matsushita K."/>
        </authorList>
    </citation>
    <scope>NUCLEOTIDE SEQUENCE [LARGE SCALE GENOMIC DNA]</scope>
    <source>
        <strain evidence="3">101 / DSM 11237</strain>
    </source>
</reference>
<dbReference type="Proteomes" id="UP000032668">
    <property type="component" value="Unassembled WGS sequence"/>
</dbReference>
<sequence length="340" mass="37468">MPALEWPSHGEPASERPLTIPSHKPLPSDHQRQPTLLPVHRRAPPAPAYCLPLGEPYRATINGSRAGKALVRAFATSLRPAPKPAQTASSSAPKEAQPITFATGDWLINLGASWERPHSAAFPDHLTKSDAHFSLFAHDIIPDIPPEWFRMFLVAGQSLPPLRPCVRHLQPHAQRLRRLPGAPQPSCPPRTLVPPGSNSATAITPLSTLLTEPYVLMVGSIEVRKNHGGVVHIWRHMLNNPPTYGVPTLVFAGRTGWLTTDLMKPLDNADYLGSKIKFFVQPRNPSSSRFTTTASSPSTRLFMRGGGLGHGIALLRLTRHRLQQLRHSRSRRAVLLLFRS</sequence>
<dbReference type="EMBL" id="BANC01000124">
    <property type="protein sequence ID" value="GAN81878.1"/>
    <property type="molecule type" value="Genomic_DNA"/>
</dbReference>
<feature type="compositionally biased region" description="Pro residues" evidence="1">
    <location>
        <begin position="182"/>
        <end position="192"/>
    </location>
</feature>